<dbReference type="SUPFAM" id="SSF54001">
    <property type="entry name" value="Cysteine proteinases"/>
    <property type="match status" value="1"/>
</dbReference>
<evidence type="ECO:0000313" key="2">
    <source>
        <dbReference type="EMBL" id="CAD6256055.1"/>
    </source>
</evidence>
<dbReference type="Gene3D" id="3.90.70.10">
    <property type="entry name" value="Cysteine proteinases"/>
    <property type="match status" value="1"/>
</dbReference>
<organism evidence="2 3">
    <name type="scientific">Miscanthus lutarioriparius</name>
    <dbReference type="NCBI Taxonomy" id="422564"/>
    <lineage>
        <taxon>Eukaryota</taxon>
        <taxon>Viridiplantae</taxon>
        <taxon>Streptophyta</taxon>
        <taxon>Embryophyta</taxon>
        <taxon>Tracheophyta</taxon>
        <taxon>Spermatophyta</taxon>
        <taxon>Magnoliopsida</taxon>
        <taxon>Liliopsida</taxon>
        <taxon>Poales</taxon>
        <taxon>Poaceae</taxon>
        <taxon>PACMAD clade</taxon>
        <taxon>Panicoideae</taxon>
        <taxon>Andropogonodae</taxon>
        <taxon>Andropogoneae</taxon>
        <taxon>Saccharinae</taxon>
        <taxon>Miscanthus</taxon>
    </lineage>
</organism>
<feature type="domain" description="Peptidase C1A papain C-terminal" evidence="1">
    <location>
        <begin position="13"/>
        <end position="192"/>
    </location>
</feature>
<gene>
    <name evidence="2" type="ORF">NCGR_LOCUS39580</name>
</gene>
<dbReference type="GO" id="GO:0008234">
    <property type="term" value="F:cysteine-type peptidase activity"/>
    <property type="evidence" value="ECO:0007669"/>
    <property type="project" value="InterPro"/>
</dbReference>
<dbReference type="AlphaFoldDB" id="A0A811Q643"/>
<dbReference type="InterPro" id="IPR000668">
    <property type="entry name" value="Peptidase_C1A_C"/>
</dbReference>
<comment type="caution">
    <text evidence="2">The sequence shown here is derived from an EMBL/GenBank/DDBJ whole genome shotgun (WGS) entry which is preliminary data.</text>
</comment>
<protein>
    <recommendedName>
        <fullName evidence="1">Peptidase C1A papain C-terminal domain-containing protein</fullName>
    </recommendedName>
</protein>
<dbReference type="EMBL" id="CAJGYO010000010">
    <property type="protein sequence ID" value="CAD6256055.1"/>
    <property type="molecule type" value="Genomic_DNA"/>
</dbReference>
<dbReference type="InterPro" id="IPR025660">
    <property type="entry name" value="Pept_his_AS"/>
</dbReference>
<dbReference type="PROSITE" id="PS00639">
    <property type="entry name" value="THIOL_PROTEASE_HIS"/>
    <property type="match status" value="1"/>
</dbReference>
<evidence type="ECO:0000259" key="1">
    <source>
        <dbReference type="Pfam" id="PF00112"/>
    </source>
</evidence>
<sequence length="215" mass="23578">MSFDCALIGAEGTCAIQAVADALEARFKIADMRDGRTFSHALPDSVQFACDMSALGILGAHGADIQMVLRAVIYIGIPVGLVDLRFPNVDQGLARHRKITGYRTMVVQGEHEANERLLHNEIKMNGPVIGEFVLATDFRSSNGHIYGSINNPNMRIIRDDGTFVYHAVAITGYGQRPDGQTFFEFQNNWGIEAHIGGIGTILYKALTRVFIPIVN</sequence>
<name>A0A811Q643_9POAL</name>
<proteinExistence type="predicted"/>
<dbReference type="GO" id="GO:0006508">
    <property type="term" value="P:proteolysis"/>
    <property type="evidence" value="ECO:0007669"/>
    <property type="project" value="InterPro"/>
</dbReference>
<keyword evidence="3" id="KW-1185">Reference proteome</keyword>
<dbReference type="Proteomes" id="UP000604825">
    <property type="component" value="Unassembled WGS sequence"/>
</dbReference>
<evidence type="ECO:0000313" key="3">
    <source>
        <dbReference type="Proteomes" id="UP000604825"/>
    </source>
</evidence>
<accession>A0A811Q643</accession>
<reference evidence="2" key="1">
    <citation type="submission" date="2020-10" db="EMBL/GenBank/DDBJ databases">
        <authorList>
            <person name="Han B."/>
            <person name="Lu T."/>
            <person name="Zhao Q."/>
            <person name="Huang X."/>
            <person name="Zhao Y."/>
        </authorList>
    </citation>
    <scope>NUCLEOTIDE SEQUENCE</scope>
</reference>
<dbReference type="InterPro" id="IPR038765">
    <property type="entry name" value="Papain-like_cys_pep_sf"/>
</dbReference>
<dbReference type="Pfam" id="PF00112">
    <property type="entry name" value="Peptidase_C1"/>
    <property type="match status" value="1"/>
</dbReference>